<keyword evidence="2 8" id="KW-1003">Cell membrane</keyword>
<protein>
    <recommendedName>
        <fullName evidence="8 9">Cell division protein FtsL</fullName>
    </recommendedName>
</protein>
<evidence type="ECO:0000256" key="3">
    <source>
        <dbReference type="ARBA" id="ARBA00022618"/>
    </source>
</evidence>
<evidence type="ECO:0000256" key="7">
    <source>
        <dbReference type="ARBA" id="ARBA00023306"/>
    </source>
</evidence>
<keyword evidence="6 8" id="KW-0472">Membrane</keyword>
<sequence>MTRRDVLLFLLVMVLALGVIQSQQETRRRYIDLQQEKDRQVQLQTEDDQLQIEEGTLSASHRIEAHALHELGMQLPTTAQKHLLVVAPLARGETR</sequence>
<evidence type="ECO:0000313" key="11">
    <source>
        <dbReference type="Proteomes" id="UP000075653"/>
    </source>
</evidence>
<keyword evidence="7 8" id="KW-0131">Cell cycle</keyword>
<comment type="function">
    <text evidence="8">Essential cell division protein. May link together the upstream cell division proteins, which are predominantly cytoplasmic, with the downstream cell division proteins, which are predominantly periplasmic.</text>
</comment>
<comment type="caution">
    <text evidence="10">The sequence shown here is derived from an EMBL/GenBank/DDBJ whole genome shotgun (WGS) entry which is preliminary data.</text>
</comment>
<evidence type="ECO:0000313" key="10">
    <source>
        <dbReference type="EMBL" id="KXW57694.1"/>
    </source>
</evidence>
<evidence type="ECO:0000256" key="5">
    <source>
        <dbReference type="ARBA" id="ARBA00022989"/>
    </source>
</evidence>
<name>A0A149VXQ9_9PROT</name>
<dbReference type="GO" id="GO:0005886">
    <property type="term" value="C:plasma membrane"/>
    <property type="evidence" value="ECO:0007669"/>
    <property type="project" value="UniProtKB-SubCell"/>
</dbReference>
<keyword evidence="4 8" id="KW-0812">Transmembrane</keyword>
<dbReference type="HAMAP" id="MF_00910">
    <property type="entry name" value="FtsL"/>
    <property type="match status" value="1"/>
</dbReference>
<keyword evidence="3 8" id="KW-0132">Cell division</keyword>
<dbReference type="Proteomes" id="UP000075653">
    <property type="component" value="Unassembled WGS sequence"/>
</dbReference>
<keyword evidence="11" id="KW-1185">Reference proteome</keyword>
<comment type="subcellular location">
    <subcellularLocation>
        <location evidence="8">Cell inner membrane</location>
        <topology evidence="8">Single-pass type II membrane protein</topology>
    </subcellularLocation>
    <subcellularLocation>
        <location evidence="1">Cell membrane</location>
        <topology evidence="1">Single-pass type II membrane protein</topology>
    </subcellularLocation>
    <text evidence="8">Localizes to the division septum where it forms a ring structure.</text>
</comment>
<evidence type="ECO:0000256" key="4">
    <source>
        <dbReference type="ARBA" id="ARBA00022692"/>
    </source>
</evidence>
<evidence type="ECO:0000256" key="1">
    <source>
        <dbReference type="ARBA" id="ARBA00004401"/>
    </source>
</evidence>
<dbReference type="PATRIC" id="fig|1789004.3.peg.1818"/>
<accession>A0A149VXQ9</accession>
<keyword evidence="5 8" id="KW-1133">Transmembrane helix</keyword>
<gene>
    <name evidence="8 10" type="primary">ftsL</name>
    <name evidence="10" type="ORF">FEMY_17780</name>
</gene>
<evidence type="ECO:0000256" key="9">
    <source>
        <dbReference type="NCBIfam" id="TIGR02209"/>
    </source>
</evidence>
<dbReference type="GO" id="GO:0043093">
    <property type="term" value="P:FtsZ-dependent cytokinesis"/>
    <property type="evidence" value="ECO:0007669"/>
    <property type="project" value="UniProtKB-UniRule"/>
</dbReference>
<dbReference type="RefSeq" id="WP_062188282.1">
    <property type="nucleotide sequence ID" value="NZ_CP149475.1"/>
</dbReference>
<evidence type="ECO:0000256" key="8">
    <source>
        <dbReference type="HAMAP-Rule" id="MF_00910"/>
    </source>
</evidence>
<dbReference type="STRING" id="1789004.FEMY_17780"/>
<proteinExistence type="inferred from homology"/>
<comment type="subunit">
    <text evidence="8">Part of a complex composed of FtsB, FtsL and FtsQ.</text>
</comment>
<evidence type="ECO:0000256" key="6">
    <source>
        <dbReference type="ARBA" id="ARBA00023136"/>
    </source>
</evidence>
<dbReference type="EMBL" id="LRRD01000042">
    <property type="protein sequence ID" value="KXW57694.1"/>
    <property type="molecule type" value="Genomic_DNA"/>
</dbReference>
<dbReference type="GO" id="GO:0032153">
    <property type="term" value="C:cell division site"/>
    <property type="evidence" value="ECO:0007669"/>
    <property type="project" value="UniProtKB-UniRule"/>
</dbReference>
<dbReference type="AlphaFoldDB" id="A0A149VXQ9"/>
<comment type="similarity">
    <text evidence="8">Belongs to the FtsL family.</text>
</comment>
<dbReference type="InterPro" id="IPR011922">
    <property type="entry name" value="Cell_div_FtsL"/>
</dbReference>
<evidence type="ECO:0000256" key="2">
    <source>
        <dbReference type="ARBA" id="ARBA00022475"/>
    </source>
</evidence>
<organism evidence="10 11">
    <name type="scientific">Ferrovum myxofaciens</name>
    <dbReference type="NCBI Taxonomy" id="416213"/>
    <lineage>
        <taxon>Bacteria</taxon>
        <taxon>Pseudomonadati</taxon>
        <taxon>Pseudomonadota</taxon>
        <taxon>Betaproteobacteria</taxon>
        <taxon>Ferrovales</taxon>
        <taxon>Ferrovaceae</taxon>
        <taxon>Ferrovum</taxon>
    </lineage>
</organism>
<dbReference type="Pfam" id="PF04999">
    <property type="entry name" value="FtsL"/>
    <property type="match status" value="1"/>
</dbReference>
<reference evidence="10 11" key="1">
    <citation type="submission" date="2016-01" db="EMBL/GenBank/DDBJ databases">
        <title>Genome sequence of the acidophilic iron oxidising Ferrovum strain Z-31.</title>
        <authorList>
            <person name="Poehlein A."/>
            <person name="Ullrich S.R."/>
            <person name="Schloemann M."/>
            <person name="Muehling M."/>
            <person name="Daniel R."/>
        </authorList>
    </citation>
    <scope>NUCLEOTIDE SEQUENCE [LARGE SCALE GENOMIC DNA]</scope>
    <source>
        <strain evidence="10 11">Z-31</strain>
    </source>
</reference>
<dbReference type="NCBIfam" id="TIGR02209">
    <property type="entry name" value="ftsL_broad"/>
    <property type="match status" value="1"/>
</dbReference>
<keyword evidence="8" id="KW-0997">Cell inner membrane</keyword>